<dbReference type="InParanoid" id="G0R1C1"/>
<dbReference type="GO" id="GO:0045505">
    <property type="term" value="F:dynein intermediate chain binding"/>
    <property type="evidence" value="ECO:0007669"/>
    <property type="project" value="TreeGrafter"/>
</dbReference>
<dbReference type="Proteomes" id="UP000008983">
    <property type="component" value="Unassembled WGS sequence"/>
</dbReference>
<protein>
    <submittedName>
        <fullName evidence="3">Tctex1 domain protein 2</fullName>
    </submittedName>
</protein>
<dbReference type="OrthoDB" id="10260741at2759"/>
<dbReference type="RefSeq" id="XP_004029990.1">
    <property type="nucleotide sequence ID" value="XM_004029942.1"/>
</dbReference>
<organism evidence="3 4">
    <name type="scientific">Ichthyophthirius multifiliis</name>
    <name type="common">White spot disease agent</name>
    <name type="synonym">Ich</name>
    <dbReference type="NCBI Taxonomy" id="5932"/>
    <lineage>
        <taxon>Eukaryota</taxon>
        <taxon>Sar</taxon>
        <taxon>Alveolata</taxon>
        <taxon>Ciliophora</taxon>
        <taxon>Intramacronucleata</taxon>
        <taxon>Oligohymenophorea</taxon>
        <taxon>Hymenostomatida</taxon>
        <taxon>Ophryoglenina</taxon>
        <taxon>Ichthyophthirius</taxon>
    </lineage>
</organism>
<dbReference type="Gene3D" id="3.30.1140.40">
    <property type="entry name" value="Tctex-1"/>
    <property type="match status" value="1"/>
</dbReference>
<dbReference type="InterPro" id="IPR038586">
    <property type="entry name" value="Tctex-1-like_sf"/>
</dbReference>
<keyword evidence="4" id="KW-1185">Reference proteome</keyword>
<dbReference type="PANTHER" id="PTHR21255:SF7">
    <property type="entry name" value="DYNEIN LIGHT CHAIN TCTEX-TYPE PROTEIN 2B"/>
    <property type="match status" value="1"/>
</dbReference>
<dbReference type="STRING" id="857967.G0R1C1"/>
<dbReference type="Pfam" id="PF03645">
    <property type="entry name" value="Tctex-1"/>
    <property type="match status" value="1"/>
</dbReference>
<dbReference type="GO" id="GO:0005737">
    <property type="term" value="C:cytoplasm"/>
    <property type="evidence" value="ECO:0007669"/>
    <property type="project" value="TreeGrafter"/>
</dbReference>
<dbReference type="PANTHER" id="PTHR21255">
    <property type="entry name" value="T-COMPLEX-ASSOCIATED-TESTIS-EXPRESSED 1/ DYNEIN LIGHT CHAIN"/>
    <property type="match status" value="1"/>
</dbReference>
<evidence type="ECO:0000313" key="3">
    <source>
        <dbReference type="EMBL" id="EGR28754.1"/>
    </source>
</evidence>
<dbReference type="FunCoup" id="G0R1C1">
    <property type="interactions" value="2"/>
</dbReference>
<dbReference type="AlphaFoldDB" id="G0R1C1"/>
<accession>G0R1C1</accession>
<dbReference type="GeneID" id="14904824"/>
<dbReference type="OMA" id="YVIRPNF"/>
<reference evidence="3 4" key="1">
    <citation type="submission" date="2011-07" db="EMBL/GenBank/DDBJ databases">
        <authorList>
            <person name="Coyne R."/>
            <person name="Brami D."/>
            <person name="Johnson J."/>
            <person name="Hostetler J."/>
            <person name="Hannick L."/>
            <person name="Clark T."/>
            <person name="Cassidy-Hanley D."/>
            <person name="Inman J."/>
        </authorList>
    </citation>
    <scope>NUCLEOTIDE SEQUENCE [LARGE SCALE GENOMIC DNA]</scope>
    <source>
        <strain evidence="3 4">G5</strain>
    </source>
</reference>
<gene>
    <name evidence="3" type="ORF">IMG5_169510</name>
</gene>
<feature type="compositionally biased region" description="Polar residues" evidence="2">
    <location>
        <begin position="1"/>
        <end position="14"/>
    </location>
</feature>
<dbReference type="InterPro" id="IPR005334">
    <property type="entry name" value="Tctex-1-like"/>
</dbReference>
<proteinExistence type="inferred from homology"/>
<dbReference type="GO" id="GO:0005868">
    <property type="term" value="C:cytoplasmic dynein complex"/>
    <property type="evidence" value="ECO:0007669"/>
    <property type="project" value="TreeGrafter"/>
</dbReference>
<feature type="region of interest" description="Disordered" evidence="2">
    <location>
        <begin position="1"/>
        <end position="25"/>
    </location>
</feature>
<dbReference type="CDD" id="cd21459">
    <property type="entry name" value="DLC-like_TCTEX1D2"/>
    <property type="match status" value="1"/>
</dbReference>
<sequence length="128" mass="14890">MSKKAQTGATSQEYQIRPKQREKFKPGKAKEIINEVLQDKLKNAQQYDVTTTSNLSKEIADTIKYKLKDLNYPRYKFLVSVIIGQQKGQGLRVGSRCFWDYDTDYLASDYYVNDQLFCLATVYGVYLY</sequence>
<comment type="similarity">
    <text evidence="1">Belongs to the dynein light chain Tctex-type family.</text>
</comment>
<dbReference type="FunFam" id="3.30.1140.40:FF:000003">
    <property type="entry name" value="tctex1 domain-containing protein 2"/>
    <property type="match status" value="1"/>
</dbReference>
<name>G0R1C1_ICHMU</name>
<dbReference type="eggNOG" id="KOG4108">
    <property type="taxonomic scope" value="Eukaryota"/>
</dbReference>
<evidence type="ECO:0000313" key="4">
    <source>
        <dbReference type="Proteomes" id="UP000008983"/>
    </source>
</evidence>
<evidence type="ECO:0000256" key="2">
    <source>
        <dbReference type="SAM" id="MobiDB-lite"/>
    </source>
</evidence>
<dbReference type="GO" id="GO:0007018">
    <property type="term" value="P:microtubule-based movement"/>
    <property type="evidence" value="ECO:0007669"/>
    <property type="project" value="TreeGrafter"/>
</dbReference>
<evidence type="ECO:0000256" key="1">
    <source>
        <dbReference type="ARBA" id="ARBA00005361"/>
    </source>
</evidence>
<dbReference type="EMBL" id="GL984212">
    <property type="protein sequence ID" value="EGR28754.1"/>
    <property type="molecule type" value="Genomic_DNA"/>
</dbReference>